<sequence length="70" mass="7791">LAIHCDRCPCAPNLDKAKIAGKLKNKTERELFEAYCIRVKGEDSCTSALSVHLTEKGFAFLSGKPEFVYK</sequence>
<dbReference type="AlphaFoldDB" id="A0A147BML5"/>
<proteinExistence type="predicted"/>
<name>A0A147BML5_IXORI</name>
<evidence type="ECO:0000313" key="1">
    <source>
        <dbReference type="EMBL" id="JAR92013.1"/>
    </source>
</evidence>
<protein>
    <recommendedName>
        <fullName evidence="2">Tick transposon</fullName>
    </recommendedName>
</protein>
<accession>A0A147BML5</accession>
<dbReference type="EMBL" id="GEGO01003391">
    <property type="protein sequence ID" value="JAR92013.1"/>
    <property type="molecule type" value="Transcribed_RNA"/>
</dbReference>
<organism evidence="1">
    <name type="scientific">Ixodes ricinus</name>
    <name type="common">Common tick</name>
    <name type="synonym">Acarus ricinus</name>
    <dbReference type="NCBI Taxonomy" id="34613"/>
    <lineage>
        <taxon>Eukaryota</taxon>
        <taxon>Metazoa</taxon>
        <taxon>Ecdysozoa</taxon>
        <taxon>Arthropoda</taxon>
        <taxon>Chelicerata</taxon>
        <taxon>Arachnida</taxon>
        <taxon>Acari</taxon>
        <taxon>Parasitiformes</taxon>
        <taxon>Ixodida</taxon>
        <taxon>Ixodoidea</taxon>
        <taxon>Ixodidae</taxon>
        <taxon>Ixodinae</taxon>
        <taxon>Ixodes</taxon>
    </lineage>
</organism>
<reference evidence="1" key="1">
    <citation type="journal article" date="2018" name="PLoS Negl. Trop. Dis.">
        <title>Sialome diversity of ticks revealed by RNAseq of single tick salivary glands.</title>
        <authorList>
            <person name="Perner J."/>
            <person name="Kropackova S."/>
            <person name="Kopacek P."/>
            <person name="Ribeiro J.M."/>
        </authorList>
    </citation>
    <scope>NUCLEOTIDE SEQUENCE</scope>
    <source>
        <strain evidence="1">Siblings of single egg batch collected in Ceske Budejovice</strain>
        <tissue evidence="1">Salivary glands</tissue>
    </source>
</reference>
<feature type="non-terminal residue" evidence="1">
    <location>
        <position position="1"/>
    </location>
</feature>
<evidence type="ECO:0008006" key="2">
    <source>
        <dbReference type="Google" id="ProtNLM"/>
    </source>
</evidence>